<sequence length="176" mass="19414">MSSDNLNSEGSICEKPVFQRVRRNELRPPPPDSSISGVRRIRLQPPVIFQGIRRIKLRPHLAELEHLRRGGAEILLPPLHKASDPLQSPLLMEWLHLHLHLHCSSQQGLCLSLLLSESQRNKRGEAASLAAEKGNDAGLSLASPIAQPQIPNPPASSFPSLCVEKKSSGQWRSGDE</sequence>
<dbReference type="EMBL" id="AP014968">
    <property type="protein sequence ID" value="BAT15623.1"/>
    <property type="molecule type" value="Genomic_DNA"/>
</dbReference>
<dbReference type="Proteomes" id="UP000059680">
    <property type="component" value="Chromosome 12"/>
</dbReference>
<accession>A0A0P0Y6D1</accession>
<feature type="region of interest" description="Disordered" evidence="1">
    <location>
        <begin position="140"/>
        <end position="176"/>
    </location>
</feature>
<proteinExistence type="predicted"/>
<dbReference type="AlphaFoldDB" id="A0A0P0Y6D1"/>
<name>A0A0P0Y6D1_ORYSJ</name>
<reference evidence="2 3" key="3">
    <citation type="journal article" date="2013" name="Rice">
        <title>Improvement of the Oryza sativa Nipponbare reference genome using next generation sequence and optical map data.</title>
        <authorList>
            <person name="Kawahara Y."/>
            <person name="de la Bastide M."/>
            <person name="Hamilton J.P."/>
            <person name="Kanamori H."/>
            <person name="McCombie W.R."/>
            <person name="Ouyang S."/>
            <person name="Schwartz D.C."/>
            <person name="Tanaka T."/>
            <person name="Wu J."/>
            <person name="Zhou S."/>
            <person name="Childs K.L."/>
            <person name="Davidson R.M."/>
            <person name="Lin H."/>
            <person name="Quesada-Ocampo L."/>
            <person name="Vaillancourt B."/>
            <person name="Sakai H."/>
            <person name="Lee S.S."/>
            <person name="Kim J."/>
            <person name="Numa H."/>
            <person name="Itoh T."/>
            <person name="Buell C.R."/>
            <person name="Matsumoto T."/>
        </authorList>
    </citation>
    <scope>NUCLEOTIDE SEQUENCE [LARGE SCALE GENOMIC DNA]</scope>
    <source>
        <strain evidence="3">cv. Nipponbare</strain>
    </source>
</reference>
<feature type="compositionally biased region" description="Basic and acidic residues" evidence="1">
    <location>
        <begin position="163"/>
        <end position="176"/>
    </location>
</feature>
<evidence type="ECO:0000313" key="2">
    <source>
        <dbReference type="EMBL" id="BAT15623.1"/>
    </source>
</evidence>
<dbReference type="PaxDb" id="39947-A0A0P0Y6D1"/>
<reference evidence="3" key="1">
    <citation type="journal article" date="2005" name="Nature">
        <title>The map-based sequence of the rice genome.</title>
        <authorList>
            <consortium name="International rice genome sequencing project (IRGSP)"/>
            <person name="Matsumoto T."/>
            <person name="Wu J."/>
            <person name="Kanamori H."/>
            <person name="Katayose Y."/>
            <person name="Fujisawa M."/>
            <person name="Namiki N."/>
            <person name="Mizuno H."/>
            <person name="Yamamoto K."/>
            <person name="Antonio B.A."/>
            <person name="Baba T."/>
            <person name="Sakata K."/>
            <person name="Nagamura Y."/>
            <person name="Aoki H."/>
            <person name="Arikawa K."/>
            <person name="Arita K."/>
            <person name="Bito T."/>
            <person name="Chiden Y."/>
            <person name="Fujitsuka N."/>
            <person name="Fukunaka R."/>
            <person name="Hamada M."/>
            <person name="Harada C."/>
            <person name="Hayashi A."/>
            <person name="Hijishita S."/>
            <person name="Honda M."/>
            <person name="Hosokawa S."/>
            <person name="Ichikawa Y."/>
            <person name="Idonuma A."/>
            <person name="Iijima M."/>
            <person name="Ikeda M."/>
            <person name="Ikeno M."/>
            <person name="Ito K."/>
            <person name="Ito S."/>
            <person name="Ito T."/>
            <person name="Ito Y."/>
            <person name="Ito Y."/>
            <person name="Iwabuchi A."/>
            <person name="Kamiya K."/>
            <person name="Karasawa W."/>
            <person name="Kurita K."/>
            <person name="Katagiri S."/>
            <person name="Kikuta A."/>
            <person name="Kobayashi H."/>
            <person name="Kobayashi N."/>
            <person name="Machita K."/>
            <person name="Maehara T."/>
            <person name="Masukawa M."/>
            <person name="Mizubayashi T."/>
            <person name="Mukai Y."/>
            <person name="Nagasaki H."/>
            <person name="Nagata Y."/>
            <person name="Naito S."/>
            <person name="Nakashima M."/>
            <person name="Nakama Y."/>
            <person name="Nakamichi Y."/>
            <person name="Nakamura M."/>
            <person name="Meguro A."/>
            <person name="Negishi M."/>
            <person name="Ohta I."/>
            <person name="Ohta T."/>
            <person name="Okamoto M."/>
            <person name="Ono N."/>
            <person name="Saji S."/>
            <person name="Sakaguchi M."/>
            <person name="Sakai K."/>
            <person name="Shibata M."/>
            <person name="Shimokawa T."/>
            <person name="Song J."/>
            <person name="Takazaki Y."/>
            <person name="Terasawa K."/>
            <person name="Tsugane M."/>
            <person name="Tsuji K."/>
            <person name="Ueda S."/>
            <person name="Waki K."/>
            <person name="Yamagata H."/>
            <person name="Yamamoto M."/>
            <person name="Yamamoto S."/>
            <person name="Yamane H."/>
            <person name="Yoshiki S."/>
            <person name="Yoshihara R."/>
            <person name="Yukawa K."/>
            <person name="Zhong H."/>
            <person name="Yano M."/>
            <person name="Yuan Q."/>
            <person name="Ouyang S."/>
            <person name="Liu J."/>
            <person name="Jones K.M."/>
            <person name="Gansberger K."/>
            <person name="Moffat K."/>
            <person name="Hill J."/>
            <person name="Bera J."/>
            <person name="Fadrosh D."/>
            <person name="Jin S."/>
            <person name="Johri S."/>
            <person name="Kim M."/>
            <person name="Overton L."/>
            <person name="Reardon M."/>
            <person name="Tsitrin T."/>
            <person name="Vuong H."/>
            <person name="Weaver B."/>
            <person name="Ciecko A."/>
            <person name="Tallon L."/>
            <person name="Jackson J."/>
            <person name="Pai G."/>
            <person name="Aken S.V."/>
            <person name="Utterback T."/>
            <person name="Reidmuller S."/>
            <person name="Feldblyum T."/>
            <person name="Hsiao J."/>
            <person name="Zismann V."/>
            <person name="Iobst S."/>
            <person name="de Vazeille A.R."/>
            <person name="Buell C.R."/>
            <person name="Ying K."/>
            <person name="Li Y."/>
            <person name="Lu T."/>
            <person name="Huang Y."/>
            <person name="Zhao Q."/>
            <person name="Feng Q."/>
            <person name="Zhang L."/>
            <person name="Zhu J."/>
            <person name="Weng Q."/>
            <person name="Mu J."/>
            <person name="Lu Y."/>
            <person name="Fan D."/>
            <person name="Liu Y."/>
            <person name="Guan J."/>
            <person name="Zhang Y."/>
            <person name="Yu S."/>
            <person name="Liu X."/>
            <person name="Zhang Y."/>
            <person name="Hong G."/>
            <person name="Han B."/>
            <person name="Choisne N."/>
            <person name="Demange N."/>
            <person name="Orjeda G."/>
            <person name="Samain S."/>
            <person name="Cattolico L."/>
            <person name="Pelletier E."/>
            <person name="Couloux A."/>
            <person name="Segurens B."/>
            <person name="Wincker P."/>
            <person name="D'Hont A."/>
            <person name="Scarpelli C."/>
            <person name="Weissenbach J."/>
            <person name="Salanoubat M."/>
            <person name="Quetier F."/>
            <person name="Yu Y."/>
            <person name="Kim H.R."/>
            <person name="Rambo T."/>
            <person name="Currie J."/>
            <person name="Collura K."/>
            <person name="Luo M."/>
            <person name="Yang T."/>
            <person name="Ammiraju J.S.S."/>
            <person name="Engler F."/>
            <person name="Soderlund C."/>
            <person name="Wing R.A."/>
            <person name="Palmer L.E."/>
            <person name="de la Bastide M."/>
            <person name="Spiegel L."/>
            <person name="Nascimento L."/>
            <person name="Zutavern T."/>
            <person name="O'Shaughnessy A."/>
            <person name="Dike S."/>
            <person name="Dedhia N."/>
            <person name="Preston R."/>
            <person name="Balija V."/>
            <person name="McCombie W.R."/>
            <person name="Chow T."/>
            <person name="Chen H."/>
            <person name="Chung M."/>
            <person name="Chen C."/>
            <person name="Shaw J."/>
            <person name="Wu H."/>
            <person name="Hsiao K."/>
            <person name="Chao Y."/>
            <person name="Chu M."/>
            <person name="Cheng C."/>
            <person name="Hour A."/>
            <person name="Lee P."/>
            <person name="Lin S."/>
            <person name="Lin Y."/>
            <person name="Liou J."/>
            <person name="Liu S."/>
            <person name="Hsing Y."/>
            <person name="Raghuvanshi S."/>
            <person name="Mohanty A."/>
            <person name="Bharti A.K."/>
            <person name="Gaur A."/>
            <person name="Gupta V."/>
            <person name="Kumar D."/>
            <person name="Ravi V."/>
            <person name="Vij S."/>
            <person name="Kapur A."/>
            <person name="Khurana P."/>
            <person name="Khurana P."/>
            <person name="Khurana J.P."/>
            <person name="Tyagi A.K."/>
            <person name="Gaikwad K."/>
            <person name="Singh A."/>
            <person name="Dalal V."/>
            <person name="Srivastava S."/>
            <person name="Dixit A."/>
            <person name="Pal A.K."/>
            <person name="Ghazi I.A."/>
            <person name="Yadav M."/>
            <person name="Pandit A."/>
            <person name="Bhargava A."/>
            <person name="Sureshbabu K."/>
            <person name="Batra K."/>
            <person name="Sharma T.R."/>
            <person name="Mohapatra T."/>
            <person name="Singh N.K."/>
            <person name="Messing J."/>
            <person name="Nelson A.B."/>
            <person name="Fuks G."/>
            <person name="Kavchok S."/>
            <person name="Keizer G."/>
            <person name="Linton E."/>
            <person name="Llaca V."/>
            <person name="Song R."/>
            <person name="Tanyolac B."/>
            <person name="Young S."/>
            <person name="Ho-Il K."/>
            <person name="Hahn J.H."/>
            <person name="Sangsakoo G."/>
            <person name="Vanavichit A."/>
            <person name="de Mattos Luiz.A.T."/>
            <person name="Zimmer P.D."/>
            <person name="Malone G."/>
            <person name="Dellagostin O."/>
            <person name="de Oliveira A.C."/>
            <person name="Bevan M."/>
            <person name="Bancroft I."/>
            <person name="Minx P."/>
            <person name="Cordum H."/>
            <person name="Wilson R."/>
            <person name="Cheng Z."/>
            <person name="Jin W."/>
            <person name="Jiang J."/>
            <person name="Leong S.A."/>
            <person name="Iwama H."/>
            <person name="Gojobori T."/>
            <person name="Itoh T."/>
            <person name="Niimura Y."/>
            <person name="Fujii Y."/>
            <person name="Habara T."/>
            <person name="Sakai H."/>
            <person name="Sato Y."/>
            <person name="Wilson G."/>
            <person name="Kumar K."/>
            <person name="McCouch S."/>
            <person name="Juretic N."/>
            <person name="Hoen D."/>
            <person name="Wright S."/>
            <person name="Bruskiewich R."/>
            <person name="Bureau T."/>
            <person name="Miyao A."/>
            <person name="Hirochika H."/>
            <person name="Nishikawa T."/>
            <person name="Kadowaki K."/>
            <person name="Sugiura M."/>
            <person name="Burr B."/>
            <person name="Sasaki T."/>
        </authorList>
    </citation>
    <scope>NUCLEOTIDE SEQUENCE [LARGE SCALE GENOMIC DNA]</scope>
    <source>
        <strain evidence="3">cv. Nipponbare</strain>
    </source>
</reference>
<protein>
    <submittedName>
        <fullName evidence="2">Os12g0117666 protein</fullName>
    </submittedName>
</protein>
<keyword evidence="3" id="KW-1185">Reference proteome</keyword>
<gene>
    <name evidence="2" type="ordered locus">Os12g0117666</name>
    <name evidence="2" type="ORF">OSNPB_120117666</name>
</gene>
<evidence type="ECO:0000313" key="3">
    <source>
        <dbReference type="Proteomes" id="UP000059680"/>
    </source>
</evidence>
<evidence type="ECO:0000256" key="1">
    <source>
        <dbReference type="SAM" id="MobiDB-lite"/>
    </source>
</evidence>
<organism evidence="2 3">
    <name type="scientific">Oryza sativa subsp. japonica</name>
    <name type="common">Rice</name>
    <dbReference type="NCBI Taxonomy" id="39947"/>
    <lineage>
        <taxon>Eukaryota</taxon>
        <taxon>Viridiplantae</taxon>
        <taxon>Streptophyta</taxon>
        <taxon>Embryophyta</taxon>
        <taxon>Tracheophyta</taxon>
        <taxon>Spermatophyta</taxon>
        <taxon>Magnoliopsida</taxon>
        <taxon>Liliopsida</taxon>
        <taxon>Poales</taxon>
        <taxon>Poaceae</taxon>
        <taxon>BOP clade</taxon>
        <taxon>Oryzoideae</taxon>
        <taxon>Oryzeae</taxon>
        <taxon>Oryzinae</taxon>
        <taxon>Oryza</taxon>
        <taxon>Oryza sativa</taxon>
    </lineage>
</organism>
<reference evidence="2 3" key="2">
    <citation type="journal article" date="2013" name="Plant Cell Physiol.">
        <title>Rice Annotation Project Database (RAP-DB): an integrative and interactive database for rice genomics.</title>
        <authorList>
            <person name="Sakai H."/>
            <person name="Lee S.S."/>
            <person name="Tanaka T."/>
            <person name="Numa H."/>
            <person name="Kim J."/>
            <person name="Kawahara Y."/>
            <person name="Wakimoto H."/>
            <person name="Yang C.C."/>
            <person name="Iwamoto M."/>
            <person name="Abe T."/>
            <person name="Yamada Y."/>
            <person name="Muto A."/>
            <person name="Inokuchi H."/>
            <person name="Ikemura T."/>
            <person name="Matsumoto T."/>
            <person name="Sasaki T."/>
            <person name="Itoh T."/>
        </authorList>
    </citation>
    <scope>NUCLEOTIDE SEQUENCE [LARGE SCALE GENOMIC DNA]</scope>
    <source>
        <strain evidence="3">cv. Nipponbare</strain>
    </source>
</reference>
<dbReference type="InParanoid" id="A0A0P0Y6D1"/>